<dbReference type="InterPro" id="IPR023393">
    <property type="entry name" value="START-like_dom_sf"/>
</dbReference>
<sequence length="147" mass="16834">MRTVKLERTIRAPLADVFEWCTDATNFQRVPIIRRVTLVRPGDLVEHGVGAVRLLVTPLVRVTEEIVEYEPPRLIRYKLLSSYPPMRTQDGCLEFKETEDGAWIRWTAHFEVAAPLFADLWTAAMAPMVLGGIRSVLTTAEKELRRE</sequence>
<dbReference type="InterPro" id="IPR019587">
    <property type="entry name" value="Polyketide_cyclase/dehydratase"/>
</dbReference>
<proteinExistence type="predicted"/>
<dbReference type="EMBL" id="WEGK01000004">
    <property type="protein sequence ID" value="MQY19186.1"/>
    <property type="molecule type" value="Genomic_DNA"/>
</dbReference>
<dbReference type="SUPFAM" id="SSF55961">
    <property type="entry name" value="Bet v1-like"/>
    <property type="match status" value="1"/>
</dbReference>
<evidence type="ECO:0008006" key="3">
    <source>
        <dbReference type="Google" id="ProtNLM"/>
    </source>
</evidence>
<dbReference type="OrthoDB" id="4545830at2"/>
<dbReference type="Proteomes" id="UP000438448">
    <property type="component" value="Unassembled WGS sequence"/>
</dbReference>
<evidence type="ECO:0000313" key="1">
    <source>
        <dbReference type="EMBL" id="MQY19186.1"/>
    </source>
</evidence>
<dbReference type="AlphaFoldDB" id="A0A7K0D0C2"/>
<accession>A0A7K0D0C2</accession>
<comment type="caution">
    <text evidence="1">The sequence shown here is derived from an EMBL/GenBank/DDBJ whole genome shotgun (WGS) entry which is preliminary data.</text>
</comment>
<organism evidence="1 2">
    <name type="scientific">Nocardia macrotermitis</name>
    <dbReference type="NCBI Taxonomy" id="2585198"/>
    <lineage>
        <taxon>Bacteria</taxon>
        <taxon>Bacillati</taxon>
        <taxon>Actinomycetota</taxon>
        <taxon>Actinomycetes</taxon>
        <taxon>Mycobacteriales</taxon>
        <taxon>Nocardiaceae</taxon>
        <taxon>Nocardia</taxon>
    </lineage>
</organism>
<dbReference type="Gene3D" id="3.30.530.20">
    <property type="match status" value="1"/>
</dbReference>
<reference evidence="1 2" key="1">
    <citation type="submission" date="2019-10" db="EMBL/GenBank/DDBJ databases">
        <title>Nocardia macrotermitis sp. nov. and Nocardia aurantia sp. nov., isolated from the gut of fungus growing-termite Macrotermes natalensis.</title>
        <authorList>
            <person name="Benndorf R."/>
            <person name="Schwitalla J."/>
            <person name="Martin K."/>
            <person name="De Beer W."/>
            <person name="Kaster A.-K."/>
            <person name="Vollmers J."/>
            <person name="Poulsen M."/>
            <person name="Beemelmanns C."/>
        </authorList>
    </citation>
    <scope>NUCLEOTIDE SEQUENCE [LARGE SCALE GENOMIC DNA]</scope>
    <source>
        <strain evidence="1 2">RB20</strain>
    </source>
</reference>
<evidence type="ECO:0000313" key="2">
    <source>
        <dbReference type="Proteomes" id="UP000438448"/>
    </source>
</evidence>
<gene>
    <name evidence="1" type="ORF">NRB20_22710</name>
</gene>
<keyword evidence="2" id="KW-1185">Reference proteome</keyword>
<dbReference type="CDD" id="cd07821">
    <property type="entry name" value="PYR_PYL_RCAR_like"/>
    <property type="match status" value="1"/>
</dbReference>
<dbReference type="RefSeq" id="WP_153410007.1">
    <property type="nucleotide sequence ID" value="NZ_WEGK01000004.1"/>
</dbReference>
<dbReference type="Pfam" id="PF10604">
    <property type="entry name" value="Polyketide_cyc2"/>
    <property type="match status" value="1"/>
</dbReference>
<name>A0A7K0D0C2_9NOCA</name>
<protein>
    <recommendedName>
        <fullName evidence="3">SRPBCC family protein</fullName>
    </recommendedName>
</protein>